<reference evidence="3" key="1">
    <citation type="submission" date="2017-12" db="EMBL/GenBank/DDBJ databases">
        <authorList>
            <consortium name="DOE Joint Genome Institute"/>
            <person name="Mondo S.J."/>
            <person name="Kjaerbolling I."/>
            <person name="Vesth T.C."/>
            <person name="Frisvad J.C."/>
            <person name="Nybo J.L."/>
            <person name="Theobald S."/>
            <person name="Kuo A."/>
            <person name="Bowyer P."/>
            <person name="Matsuda Y."/>
            <person name="Lyhne E.K."/>
            <person name="Kogle M.E."/>
            <person name="Clum A."/>
            <person name="Lipzen A."/>
            <person name="Salamov A."/>
            <person name="Ngan C.Y."/>
            <person name="Daum C."/>
            <person name="Chiniquy J."/>
            <person name="Barry K."/>
            <person name="LaButti K."/>
            <person name="Haridas S."/>
            <person name="Simmons B.A."/>
            <person name="Magnuson J.K."/>
            <person name="Mortensen U.H."/>
            <person name="Larsen T.O."/>
            <person name="Grigoriev I.V."/>
            <person name="Baker S.E."/>
            <person name="Andersen M.R."/>
            <person name="Nordberg H.P."/>
            <person name="Cantor M.N."/>
            <person name="Hua S.X."/>
        </authorList>
    </citation>
    <scope>NUCLEOTIDE SEQUENCE [LARGE SCALE GENOMIC DNA]</scope>
    <source>
        <strain evidence="3">IBT 19404</strain>
    </source>
</reference>
<accession>A0A2J5HL98</accession>
<evidence type="ECO:0000313" key="3">
    <source>
        <dbReference type="Proteomes" id="UP000235023"/>
    </source>
</evidence>
<feature type="region of interest" description="Disordered" evidence="1">
    <location>
        <begin position="53"/>
        <end position="76"/>
    </location>
</feature>
<feature type="region of interest" description="Disordered" evidence="1">
    <location>
        <begin position="99"/>
        <end position="119"/>
    </location>
</feature>
<evidence type="ECO:0000313" key="2">
    <source>
        <dbReference type="EMBL" id="PLN77918.1"/>
    </source>
</evidence>
<dbReference type="Proteomes" id="UP000235023">
    <property type="component" value="Unassembled WGS sequence"/>
</dbReference>
<sequence length="119" mass="12902">MSRAFSTAAQKLKSLSWSNRGTTQDVAWVKHFFYAETAVDFVPQLLDKVDSETRAGGDLHPTLKNNDPLHGSVTLTKGDSRVTSAHVYPDGTVVFSKATYGRVKVPRDPEAPEGSGPAQ</sequence>
<protein>
    <submittedName>
        <fullName evidence="2">Uncharacterized protein</fullName>
    </submittedName>
</protein>
<dbReference type="OrthoDB" id="5346621at2759"/>
<proteinExistence type="predicted"/>
<gene>
    <name evidence="2" type="ORF">BDW42DRAFT_187745</name>
</gene>
<dbReference type="EMBL" id="KZ559586">
    <property type="protein sequence ID" value="PLN77918.1"/>
    <property type="molecule type" value="Genomic_DNA"/>
</dbReference>
<keyword evidence="3" id="KW-1185">Reference proteome</keyword>
<evidence type="ECO:0000256" key="1">
    <source>
        <dbReference type="SAM" id="MobiDB-lite"/>
    </source>
</evidence>
<organism evidence="2 3">
    <name type="scientific">Aspergillus taichungensis</name>
    <dbReference type="NCBI Taxonomy" id="482145"/>
    <lineage>
        <taxon>Eukaryota</taxon>
        <taxon>Fungi</taxon>
        <taxon>Dikarya</taxon>
        <taxon>Ascomycota</taxon>
        <taxon>Pezizomycotina</taxon>
        <taxon>Eurotiomycetes</taxon>
        <taxon>Eurotiomycetidae</taxon>
        <taxon>Eurotiales</taxon>
        <taxon>Aspergillaceae</taxon>
        <taxon>Aspergillus</taxon>
        <taxon>Aspergillus subgen. Circumdati</taxon>
    </lineage>
</organism>
<name>A0A2J5HL98_9EURO</name>
<dbReference type="AlphaFoldDB" id="A0A2J5HL98"/>